<organism evidence="1">
    <name type="scientific">marine sediment metagenome</name>
    <dbReference type="NCBI Taxonomy" id="412755"/>
    <lineage>
        <taxon>unclassified sequences</taxon>
        <taxon>metagenomes</taxon>
        <taxon>ecological metagenomes</taxon>
    </lineage>
</organism>
<reference evidence="1" key="1">
    <citation type="journal article" date="2014" name="Front. Microbiol.">
        <title>High frequency of phylogenetically diverse reductive dehalogenase-homologous genes in deep subseafloor sedimentary metagenomes.</title>
        <authorList>
            <person name="Kawai M."/>
            <person name="Futagami T."/>
            <person name="Toyoda A."/>
            <person name="Takaki Y."/>
            <person name="Nishi S."/>
            <person name="Hori S."/>
            <person name="Arai W."/>
            <person name="Tsubouchi T."/>
            <person name="Morono Y."/>
            <person name="Uchiyama I."/>
            <person name="Ito T."/>
            <person name="Fujiyama A."/>
            <person name="Inagaki F."/>
            <person name="Takami H."/>
        </authorList>
    </citation>
    <scope>NUCLEOTIDE SEQUENCE</scope>
    <source>
        <strain evidence="1">Expedition CK06-06</strain>
    </source>
</reference>
<protein>
    <submittedName>
        <fullName evidence="1">Uncharacterized protein</fullName>
    </submittedName>
</protein>
<gene>
    <name evidence="1" type="ORF">S01H1_58609</name>
</gene>
<sequence length="60" mass="6869">MVRPNVRYWHLADIDGTSGNVRFPHESERARLCMACPPNEKVGHTMECAGDLYFGMHVHQ</sequence>
<name>X0WCJ7_9ZZZZ</name>
<evidence type="ECO:0000313" key="1">
    <source>
        <dbReference type="EMBL" id="GAG20927.1"/>
    </source>
</evidence>
<dbReference type="EMBL" id="BARS01038288">
    <property type="protein sequence ID" value="GAG20927.1"/>
    <property type="molecule type" value="Genomic_DNA"/>
</dbReference>
<comment type="caution">
    <text evidence="1">The sequence shown here is derived from an EMBL/GenBank/DDBJ whole genome shotgun (WGS) entry which is preliminary data.</text>
</comment>
<dbReference type="AlphaFoldDB" id="X0WCJ7"/>
<proteinExistence type="predicted"/>
<accession>X0WCJ7</accession>